<proteinExistence type="predicted"/>
<dbReference type="InterPro" id="IPR010732">
    <property type="entry name" value="T6SS_TssG-like"/>
</dbReference>
<dbReference type="Proteomes" id="UP001220662">
    <property type="component" value="Unassembled WGS sequence"/>
</dbReference>
<comment type="caution">
    <text evidence="1">The sequence shown here is derived from an EMBL/GenBank/DDBJ whole genome shotgun (WGS) entry which is preliminary data.</text>
</comment>
<dbReference type="NCBIfam" id="TIGR03347">
    <property type="entry name" value="VI_chp_1"/>
    <property type="match status" value="1"/>
</dbReference>
<dbReference type="PANTHER" id="PTHR35564">
    <property type="match status" value="1"/>
</dbReference>
<evidence type="ECO:0000313" key="1">
    <source>
        <dbReference type="EMBL" id="MDF3840262.1"/>
    </source>
</evidence>
<dbReference type="RefSeq" id="WP_276213524.1">
    <property type="nucleotide sequence ID" value="NZ_JARJLR010000020.1"/>
</dbReference>
<dbReference type="Pfam" id="PF06996">
    <property type="entry name" value="T6SS_TssG"/>
    <property type="match status" value="1"/>
</dbReference>
<reference evidence="1" key="1">
    <citation type="submission" date="2023-03" db="EMBL/GenBank/DDBJ databases">
        <title>Draft assemblies of triclosan tolerant bacteria isolated from returned activated sludge.</title>
        <authorList>
            <person name="Van Hamelsveld S."/>
        </authorList>
    </citation>
    <scope>NUCLEOTIDE SEQUENCE</scope>
    <source>
        <strain evidence="1">GW210015_S63</strain>
    </source>
</reference>
<evidence type="ECO:0000313" key="2">
    <source>
        <dbReference type="Proteomes" id="UP001220662"/>
    </source>
</evidence>
<dbReference type="AlphaFoldDB" id="A0AAW6NZS8"/>
<organism evidence="1 2">
    <name type="scientific">Pseudomonas citronellolis</name>
    <dbReference type="NCBI Taxonomy" id="53408"/>
    <lineage>
        <taxon>Bacteria</taxon>
        <taxon>Pseudomonadati</taxon>
        <taxon>Pseudomonadota</taxon>
        <taxon>Gammaproteobacteria</taxon>
        <taxon>Pseudomonadales</taxon>
        <taxon>Pseudomonadaceae</taxon>
        <taxon>Pseudomonas</taxon>
    </lineage>
</organism>
<sequence length="339" mass="38575">MANADRQTAADLADAVLADANNFNFFSLVEHLHRLHEDDLEAQDRTRPQRQRVRLSAYAGLGFPAADVSLAQRLPPQSASDYLVQATFFGLHGPDSPLPGHYLDRLAYEAGQGVGIRPAFFDVLHHRLLLLLHQAWRKYRYYVRFRQGAHDHFSRYVFALIGLSDSRLRGETPIAWSRLLSFAGAVAGRSRSPSMVAGIIAHCFDLKSVHIRQFELRYTDVPDDQRNAMGRRNCTMAQDFVLGRRVRSRHSKFTICIAGLSQARFRDFLPSGADFPRLRKLIEFLLRDPHAYDLELGLYIDEVQPFNMASGIGSHLGWTSFLKQPDNHRPPTVRVKVRQ</sequence>
<name>A0AAW6NZS8_9PSED</name>
<dbReference type="EMBL" id="JARJLR010000020">
    <property type="protein sequence ID" value="MDF3840262.1"/>
    <property type="molecule type" value="Genomic_DNA"/>
</dbReference>
<protein>
    <submittedName>
        <fullName evidence="1">Type VI secretion system baseplate subunit TssG</fullName>
    </submittedName>
</protein>
<dbReference type="PANTHER" id="PTHR35564:SF3">
    <property type="entry name" value="TYPE VI SECRETION SYSTEM BASEPLATE SUBUNIT TSSG"/>
    <property type="match status" value="1"/>
</dbReference>
<gene>
    <name evidence="1" type="primary">tssG</name>
    <name evidence="1" type="ORF">P3W55_00895</name>
</gene>
<accession>A0AAW6NZS8</accession>